<proteinExistence type="predicted"/>
<keyword evidence="1" id="KW-0808">Transferase</keyword>
<name>A0A1G7KVZ0_9ACTN</name>
<keyword evidence="4" id="KW-0687">Ribonucleoprotein</keyword>
<gene>
    <name evidence="4" type="ORF">SAMN05660662_2111</name>
</gene>
<dbReference type="PANTHER" id="PTHR43877">
    <property type="entry name" value="AMINOALKYLPHOSPHONATE N-ACETYLTRANSFERASE-RELATED-RELATED"/>
    <property type="match status" value="1"/>
</dbReference>
<keyword evidence="5" id="KW-1185">Reference proteome</keyword>
<dbReference type="Pfam" id="PF00583">
    <property type="entry name" value="Acetyltransf_1"/>
    <property type="match status" value="1"/>
</dbReference>
<organism evidence="4 5">
    <name type="scientific">Blastococcus aurantiacus</name>
    <dbReference type="NCBI Taxonomy" id="1550231"/>
    <lineage>
        <taxon>Bacteria</taxon>
        <taxon>Bacillati</taxon>
        <taxon>Actinomycetota</taxon>
        <taxon>Actinomycetes</taxon>
        <taxon>Geodermatophilales</taxon>
        <taxon>Geodermatophilaceae</taxon>
        <taxon>Blastococcus</taxon>
    </lineage>
</organism>
<dbReference type="PANTHER" id="PTHR43877:SF1">
    <property type="entry name" value="ACETYLTRANSFERASE"/>
    <property type="match status" value="1"/>
</dbReference>
<dbReference type="RefSeq" id="WP_255362319.1">
    <property type="nucleotide sequence ID" value="NZ_FNBT01000003.1"/>
</dbReference>
<accession>A0A1G7KVZ0</accession>
<evidence type="ECO:0000259" key="3">
    <source>
        <dbReference type="PROSITE" id="PS51186"/>
    </source>
</evidence>
<dbReference type="GO" id="GO:0016747">
    <property type="term" value="F:acyltransferase activity, transferring groups other than amino-acyl groups"/>
    <property type="evidence" value="ECO:0007669"/>
    <property type="project" value="InterPro"/>
</dbReference>
<dbReference type="AlphaFoldDB" id="A0A1G7KVZ0"/>
<evidence type="ECO:0000313" key="5">
    <source>
        <dbReference type="Proteomes" id="UP000199406"/>
    </source>
</evidence>
<keyword evidence="4" id="KW-0689">Ribosomal protein</keyword>
<protein>
    <submittedName>
        <fullName evidence="4">Ribosomal protein S18 acetylase RimI</fullName>
    </submittedName>
</protein>
<dbReference type="InterPro" id="IPR000182">
    <property type="entry name" value="GNAT_dom"/>
</dbReference>
<evidence type="ECO:0000256" key="1">
    <source>
        <dbReference type="ARBA" id="ARBA00022679"/>
    </source>
</evidence>
<dbReference type="InterPro" id="IPR016181">
    <property type="entry name" value="Acyl_CoA_acyltransferase"/>
</dbReference>
<dbReference type="Proteomes" id="UP000199406">
    <property type="component" value="Unassembled WGS sequence"/>
</dbReference>
<evidence type="ECO:0000313" key="4">
    <source>
        <dbReference type="EMBL" id="SDF41393.1"/>
    </source>
</evidence>
<keyword evidence="2" id="KW-0012">Acyltransferase</keyword>
<evidence type="ECO:0000256" key="2">
    <source>
        <dbReference type="ARBA" id="ARBA00023315"/>
    </source>
</evidence>
<feature type="domain" description="N-acetyltransferase" evidence="3">
    <location>
        <begin position="5"/>
        <end position="161"/>
    </location>
</feature>
<dbReference type="SUPFAM" id="SSF55729">
    <property type="entry name" value="Acyl-CoA N-acyltransferases (Nat)"/>
    <property type="match status" value="1"/>
</dbReference>
<reference evidence="5" key="1">
    <citation type="submission" date="2016-10" db="EMBL/GenBank/DDBJ databases">
        <authorList>
            <person name="Varghese N."/>
            <person name="Submissions S."/>
        </authorList>
    </citation>
    <scope>NUCLEOTIDE SEQUENCE [LARGE SCALE GENOMIC DNA]</scope>
    <source>
        <strain evidence="5">DSM 44268</strain>
    </source>
</reference>
<dbReference type="EMBL" id="FNBT01000003">
    <property type="protein sequence ID" value="SDF41393.1"/>
    <property type="molecule type" value="Genomic_DNA"/>
</dbReference>
<dbReference type="GO" id="GO:0005840">
    <property type="term" value="C:ribosome"/>
    <property type="evidence" value="ECO:0007669"/>
    <property type="project" value="UniProtKB-KW"/>
</dbReference>
<dbReference type="Gene3D" id="3.40.630.30">
    <property type="match status" value="1"/>
</dbReference>
<dbReference type="InterPro" id="IPR050832">
    <property type="entry name" value="Bact_Acetyltransf"/>
</dbReference>
<dbReference type="PROSITE" id="PS51186">
    <property type="entry name" value="GNAT"/>
    <property type="match status" value="1"/>
</dbReference>
<sequence length="167" mass="17951">MDRAGTTRALDERDGLLLRMATWLNLNWSGPRFTVAQLDADPHLAAYYRSPPEFGVVSTADGEPTGVVWVTRFPAEAPGYGFVRADVPELSVCVLPGYRGAGLGAGLVGAAVAEARRRSLPALGLSVEEGNPARRLYERLGFVPAPRPADPGTLVLELRDVERRTPA</sequence>
<dbReference type="STRING" id="1550231.SAMN05660662_2111"/>